<dbReference type="PANTHER" id="PTHR37984">
    <property type="entry name" value="PROTEIN CBG26694"/>
    <property type="match status" value="1"/>
</dbReference>
<comment type="caution">
    <text evidence="10">The sequence shown here is derived from an EMBL/GenBank/DDBJ whole genome shotgun (WGS) entry which is preliminary data.</text>
</comment>
<dbReference type="PANTHER" id="PTHR37984:SF8">
    <property type="entry name" value="CCHC-TYPE DOMAIN-CONTAINING PROTEIN"/>
    <property type="match status" value="1"/>
</dbReference>
<feature type="region of interest" description="Disordered" evidence="7">
    <location>
        <begin position="153"/>
        <end position="190"/>
    </location>
</feature>
<evidence type="ECO:0000259" key="8">
    <source>
        <dbReference type="PROSITE" id="PS50878"/>
    </source>
</evidence>
<evidence type="ECO:0000259" key="9">
    <source>
        <dbReference type="PROSITE" id="PS50994"/>
    </source>
</evidence>
<accession>A0AAD9PUR0</accession>
<dbReference type="SMART" id="SM00343">
    <property type="entry name" value="ZnF_C2HC"/>
    <property type="match status" value="2"/>
</dbReference>
<feature type="domain" description="Integrase catalytic" evidence="9">
    <location>
        <begin position="993"/>
        <end position="1153"/>
    </location>
</feature>
<dbReference type="InterPro" id="IPR043128">
    <property type="entry name" value="Rev_trsase/Diguanyl_cyclase"/>
</dbReference>
<dbReference type="Pfam" id="PF00078">
    <property type="entry name" value="RVT_1"/>
    <property type="match status" value="1"/>
</dbReference>
<dbReference type="Pfam" id="PF00665">
    <property type="entry name" value="rve"/>
    <property type="match status" value="1"/>
</dbReference>
<dbReference type="PROSITE" id="PS50994">
    <property type="entry name" value="INTEGRASE"/>
    <property type="match status" value="1"/>
</dbReference>
<keyword evidence="2" id="KW-0548">Nucleotidyltransferase</keyword>
<dbReference type="InterPro" id="IPR001584">
    <property type="entry name" value="Integrase_cat-core"/>
</dbReference>
<protein>
    <submittedName>
        <fullName evidence="10">Transposon Ty3-I Gag-Pol polyprotein</fullName>
    </submittedName>
</protein>
<feature type="region of interest" description="Disordered" evidence="7">
    <location>
        <begin position="1234"/>
        <end position="1288"/>
    </location>
</feature>
<dbReference type="Proteomes" id="UP001249851">
    <property type="component" value="Unassembled WGS sequence"/>
</dbReference>
<evidence type="ECO:0000256" key="6">
    <source>
        <dbReference type="ARBA" id="ARBA00022918"/>
    </source>
</evidence>
<dbReference type="GO" id="GO:0003676">
    <property type="term" value="F:nucleic acid binding"/>
    <property type="evidence" value="ECO:0007669"/>
    <property type="project" value="InterPro"/>
</dbReference>
<dbReference type="InterPro" id="IPR036397">
    <property type="entry name" value="RNaseH_sf"/>
</dbReference>
<keyword evidence="1" id="KW-0808">Transferase</keyword>
<dbReference type="FunFam" id="3.30.70.270:FF:000026">
    <property type="entry name" value="Transposon Ty3-G Gag-Pol polyprotein"/>
    <property type="match status" value="1"/>
</dbReference>
<dbReference type="InterPro" id="IPR050951">
    <property type="entry name" value="Retrovirus_Pol_polyprotein"/>
</dbReference>
<evidence type="ECO:0000313" key="10">
    <source>
        <dbReference type="EMBL" id="KAK2549238.1"/>
    </source>
</evidence>
<feature type="compositionally biased region" description="Basic and acidic residues" evidence="7">
    <location>
        <begin position="1256"/>
        <end position="1267"/>
    </location>
</feature>
<dbReference type="InterPro" id="IPR012337">
    <property type="entry name" value="RNaseH-like_sf"/>
</dbReference>
<dbReference type="Gene3D" id="4.10.60.10">
    <property type="entry name" value="Zinc finger, CCHC-type"/>
    <property type="match status" value="1"/>
</dbReference>
<dbReference type="Gene3D" id="3.30.70.270">
    <property type="match status" value="2"/>
</dbReference>
<dbReference type="FunFam" id="1.10.340.70:FF:000003">
    <property type="entry name" value="Protein CBG25708"/>
    <property type="match status" value="1"/>
</dbReference>
<evidence type="ECO:0000256" key="3">
    <source>
        <dbReference type="ARBA" id="ARBA00022722"/>
    </source>
</evidence>
<dbReference type="Pfam" id="PF17917">
    <property type="entry name" value="RT_RNaseH"/>
    <property type="match status" value="1"/>
</dbReference>
<dbReference type="Pfam" id="PF17921">
    <property type="entry name" value="Integrase_H2C2"/>
    <property type="match status" value="1"/>
</dbReference>
<dbReference type="GO" id="GO:0008270">
    <property type="term" value="F:zinc ion binding"/>
    <property type="evidence" value="ECO:0007669"/>
    <property type="project" value="InterPro"/>
</dbReference>
<reference evidence="10" key="2">
    <citation type="journal article" date="2023" name="Science">
        <title>Genomic signatures of disease resistance in endangered staghorn corals.</title>
        <authorList>
            <person name="Vollmer S.V."/>
            <person name="Selwyn J.D."/>
            <person name="Despard B.A."/>
            <person name="Roesel C.L."/>
        </authorList>
    </citation>
    <scope>NUCLEOTIDE SEQUENCE</scope>
    <source>
        <strain evidence="10">K2</strain>
    </source>
</reference>
<dbReference type="InterPro" id="IPR043502">
    <property type="entry name" value="DNA/RNA_pol_sf"/>
</dbReference>
<evidence type="ECO:0000313" key="11">
    <source>
        <dbReference type="Proteomes" id="UP001249851"/>
    </source>
</evidence>
<dbReference type="Gene3D" id="3.30.420.10">
    <property type="entry name" value="Ribonuclease H-like superfamily/Ribonuclease H"/>
    <property type="match status" value="1"/>
</dbReference>
<evidence type="ECO:0000256" key="2">
    <source>
        <dbReference type="ARBA" id="ARBA00022695"/>
    </source>
</evidence>
<dbReference type="SUPFAM" id="SSF56672">
    <property type="entry name" value="DNA/RNA polymerases"/>
    <property type="match status" value="1"/>
</dbReference>
<evidence type="ECO:0000256" key="7">
    <source>
        <dbReference type="SAM" id="MobiDB-lite"/>
    </source>
</evidence>
<dbReference type="SUPFAM" id="SSF53098">
    <property type="entry name" value="Ribonuclease H-like"/>
    <property type="match status" value="1"/>
</dbReference>
<keyword evidence="6" id="KW-0695">RNA-directed DNA polymerase</keyword>
<organism evidence="10 11">
    <name type="scientific">Acropora cervicornis</name>
    <name type="common">Staghorn coral</name>
    <dbReference type="NCBI Taxonomy" id="6130"/>
    <lineage>
        <taxon>Eukaryota</taxon>
        <taxon>Metazoa</taxon>
        <taxon>Cnidaria</taxon>
        <taxon>Anthozoa</taxon>
        <taxon>Hexacorallia</taxon>
        <taxon>Scleractinia</taxon>
        <taxon>Astrocoeniina</taxon>
        <taxon>Acroporidae</taxon>
        <taxon>Acropora</taxon>
    </lineage>
</organism>
<dbReference type="PROSITE" id="PS50878">
    <property type="entry name" value="RT_POL"/>
    <property type="match status" value="1"/>
</dbReference>
<evidence type="ECO:0000256" key="4">
    <source>
        <dbReference type="ARBA" id="ARBA00022759"/>
    </source>
</evidence>
<reference evidence="10" key="1">
    <citation type="journal article" date="2023" name="G3 (Bethesda)">
        <title>Whole genome assembly and annotation of the endangered Caribbean coral Acropora cervicornis.</title>
        <authorList>
            <person name="Selwyn J.D."/>
            <person name="Vollmer S.V."/>
        </authorList>
    </citation>
    <scope>NUCLEOTIDE SEQUENCE</scope>
    <source>
        <strain evidence="10">K2</strain>
    </source>
</reference>
<name>A0AAD9PUR0_ACRCE</name>
<sequence length="1317" mass="150706">MAMHFGLPPPEPLDLSGGNISENWKKFKQKFTNYEIATGINKKEKGDDTKIDKVIQKFEEHCESKKNVSYERYKFFSRAQESGETIDQYVTVLRKLSETCEFGTLRNSLIKDRIVLGVSNCKTRERLLRVQELTLEKALDVVRSAEMTEKQLQELESDSSVHGIGKEKSKSVLKKQLSDKEEKSPPNKTFNCRNCGTRHGARECPAYGKTCHNCQRQNHFQNMCRSRKKVHGLEEETKEHHSNTNLFVGAVTTKVEVQNDECFVMLPMQGHVTRLKLDTGSQVNILPVEELKKIIGSNPCMDQCTHKLVSYSDDKLTVLGTVRLPVECKANVEKDLTFHIVDTNQPGLLGLRSSQDLGSIKVVMMTNAEEEQAKLDVDVKSDKSPQQLKEEVMQKYAIVFTGLGRLEKPYHIEVDPTVTPVVNPPRTIPAALRDRVKTELEDMEKRGVIRKVEEPTDWVSSMAIVEKPDGSLRICLDPRHLNKAIKREHFQLPTIEDITTRMANAKWFTKLDANRGYWQIPLDEESQLLTTFNTPFGRFCYQVTPIGIKSAQEVFQKRMSQHFSDLEGVETDIDDIIVHAETEVKHDQRLHSVLERCEKINLTLNKEKCVFKCKEVTYIGHKLTKDGIKPDDNKVRAINEMPAPSDKKGVERLLGTVNYLGKFIPNLATVTEPIRILLRKDTEFEWSYEQDQAFQEIKAILTKDGGPVLRFFDVRKPVRISCDASPTGLGAVLLQGGFPVAYASRSLTEAESRYAQIEKELLAVQFSLERFNQYTYGKKVAIESDHKPLEAIVKKPLAAAPPRLQRILLRMQKYDYALEYKPGKELVLPDMLSRAPVSPTVDDNMEEEIALHVHLVRRTLPVTESKWEEIRRATAEDQSMRTLSETIKYGWPETKGETPVSIHAYWDVRDELSELNGVVLRGERIAIPPSMRKEMLEKIHQGHMGIEKSKRRARDTLYWPGMNSQITDTVSRCTICLEHRRQNAKEPMIPFRVPTKPWELVATDLFTWDKSEYVIIVDYHSRFFEVAKLPDTKSITVITHVKSAFARHGIPSEVISDNGPQYSSKEFESFAKSWEFKHTTTSPLNPQANGLVEKAVQTVKSLLTKAKQYSRDPYLALLEYRNTPIDDVGSPAQLLMSRRLRSIIPTSDALLKPKVLDAHKVMEEMELKQRKQKHYFDRQTKALPVLETGDRIRVRMGNSWKPGRVVQHAETPRSYEIQTDEGRKYRRNRRMLIKSSEDDRSSIDSPFVSNSPTTSTHERPHFKEPVDKVSPLVEGPTVTLPQPEELCSTDEDIKETTMTSSGRVVRKPLRFKDYVLE</sequence>
<keyword evidence="5" id="KW-0378">Hydrolase</keyword>
<dbReference type="InterPro" id="IPR041588">
    <property type="entry name" value="Integrase_H2C2"/>
</dbReference>
<dbReference type="CDD" id="cd09274">
    <property type="entry name" value="RNase_HI_RT_Ty3"/>
    <property type="match status" value="1"/>
</dbReference>
<dbReference type="GO" id="GO:0015074">
    <property type="term" value="P:DNA integration"/>
    <property type="evidence" value="ECO:0007669"/>
    <property type="project" value="InterPro"/>
</dbReference>
<dbReference type="Gene3D" id="3.10.10.10">
    <property type="entry name" value="HIV Type 1 Reverse Transcriptase, subunit A, domain 1"/>
    <property type="match status" value="1"/>
</dbReference>
<dbReference type="InterPro" id="IPR000477">
    <property type="entry name" value="RT_dom"/>
</dbReference>
<gene>
    <name evidence="10" type="ORF">P5673_030346</name>
</gene>
<dbReference type="FunFam" id="3.30.420.10:FF:000063">
    <property type="entry name" value="Retrovirus-related Pol polyprotein from transposon 297-like Protein"/>
    <property type="match status" value="1"/>
</dbReference>
<dbReference type="GO" id="GO:0003964">
    <property type="term" value="F:RNA-directed DNA polymerase activity"/>
    <property type="evidence" value="ECO:0007669"/>
    <property type="project" value="UniProtKB-KW"/>
</dbReference>
<keyword evidence="11" id="KW-1185">Reference proteome</keyword>
<evidence type="ECO:0000256" key="1">
    <source>
        <dbReference type="ARBA" id="ARBA00022679"/>
    </source>
</evidence>
<feature type="compositionally biased region" description="Basic and acidic residues" evidence="7">
    <location>
        <begin position="164"/>
        <end position="185"/>
    </location>
</feature>
<evidence type="ECO:0000256" key="5">
    <source>
        <dbReference type="ARBA" id="ARBA00022801"/>
    </source>
</evidence>
<dbReference type="FunFam" id="3.10.10.10:FF:000003">
    <property type="entry name" value="Retrovirus-related Pol polyprotein from transposon 297-like Protein"/>
    <property type="match status" value="1"/>
</dbReference>
<proteinExistence type="predicted"/>
<dbReference type="GO" id="GO:0016787">
    <property type="term" value="F:hydrolase activity"/>
    <property type="evidence" value="ECO:0007669"/>
    <property type="project" value="UniProtKB-KW"/>
</dbReference>
<dbReference type="Gene3D" id="1.10.340.70">
    <property type="match status" value="1"/>
</dbReference>
<dbReference type="GO" id="GO:0004519">
    <property type="term" value="F:endonuclease activity"/>
    <property type="evidence" value="ECO:0007669"/>
    <property type="project" value="UniProtKB-KW"/>
</dbReference>
<dbReference type="InterPro" id="IPR041373">
    <property type="entry name" value="RT_RNaseH"/>
</dbReference>
<keyword evidence="3" id="KW-0540">Nuclease</keyword>
<dbReference type="CDD" id="cd01647">
    <property type="entry name" value="RT_LTR"/>
    <property type="match status" value="1"/>
</dbReference>
<dbReference type="InterPro" id="IPR001878">
    <property type="entry name" value="Znf_CCHC"/>
</dbReference>
<feature type="compositionally biased region" description="Polar residues" evidence="7">
    <location>
        <begin position="1243"/>
        <end position="1255"/>
    </location>
</feature>
<keyword evidence="4" id="KW-0255">Endonuclease</keyword>
<feature type="domain" description="Reverse transcriptase" evidence="8">
    <location>
        <begin position="446"/>
        <end position="623"/>
    </location>
</feature>
<dbReference type="EMBL" id="JARQWQ010000129">
    <property type="protein sequence ID" value="KAK2549238.1"/>
    <property type="molecule type" value="Genomic_DNA"/>
</dbReference>